<dbReference type="Pfam" id="PF08486">
    <property type="entry name" value="SpoIID"/>
    <property type="match status" value="1"/>
</dbReference>
<sequence length="542" mass="61340">MALSYAEPVGVFARLNHDEFSILAWDDFKKAPIPHVKENVVTPLGSTWKLFVYAYLLDKQIPSEDYDCKGQIKDEVYCCGKGQSIDRENALIKSCGLYFLPNRLGISAKAWQQYWFRLGAPEWIWRIENLTENYRVPVKQLMQALDSLPSSSKRTIASNLMSVATTGTAPSMLQNFGSQLRLKTWTMPNPLDAKQRVGGGLGWLADGSVVWLSAKGTSNDALDKLSTVVQPLLINQKIPDDRDCVLVDYFSDYPIRKVLSLPMKVPVNRAALNGDLLIQFQNGNSLTFRGNGALRLNTKPSLQITGRMGVNEYVARVLDREANPNDVEAAKAFAVIVRSYLIQNAEKRQGCYWIKDSSRYQRVSVNNASTAALKLANWTDELILVGEPVRFHQRLDSPGILSWQTAKTLAKTTSFKTILSKTWPKAQLQSYRSTVDSKCESIPNAEHWLSMQIPKWRRYLMSEVGYEPPRHLPQICKSLVGNPNSESGEGRIYMKSFFSEEDRITLTHEYLHIAFANHPRGIDEVFIESKARQLQRLNLNEN</sequence>
<evidence type="ECO:0000259" key="2">
    <source>
        <dbReference type="Pfam" id="PF10062"/>
    </source>
</evidence>
<dbReference type="InterPro" id="IPR012338">
    <property type="entry name" value="Beta-lactam/transpept-like"/>
</dbReference>
<accession>A0ABS8D852</accession>
<dbReference type="Gene3D" id="3.40.710.10">
    <property type="entry name" value="DD-peptidase/beta-lactamase superfamily"/>
    <property type="match status" value="1"/>
</dbReference>
<feature type="domain" description="DUF2300" evidence="2">
    <location>
        <begin position="70"/>
        <end position="183"/>
    </location>
</feature>
<proteinExistence type="predicted"/>
<protein>
    <submittedName>
        <fullName evidence="3">DUF2300 domain-containing protein</fullName>
    </submittedName>
</protein>
<dbReference type="RefSeq" id="WP_227181166.1">
    <property type="nucleotide sequence ID" value="NZ_JAJBZT010000006.1"/>
</dbReference>
<reference evidence="3" key="1">
    <citation type="submission" date="2021-10" db="EMBL/GenBank/DDBJ databases">
        <title>The complete genome sequence of Leeia sp. TBRC 13508.</title>
        <authorList>
            <person name="Charoenyingcharoen P."/>
            <person name="Yukphan P."/>
        </authorList>
    </citation>
    <scope>NUCLEOTIDE SEQUENCE</scope>
    <source>
        <strain evidence="3">TBRC 13508</strain>
    </source>
</reference>
<evidence type="ECO:0000259" key="1">
    <source>
        <dbReference type="Pfam" id="PF08486"/>
    </source>
</evidence>
<dbReference type="Proteomes" id="UP001165395">
    <property type="component" value="Unassembled WGS sequence"/>
</dbReference>
<feature type="domain" description="Sporulation stage II protein D amidase enhancer LytB N-terminal" evidence="1">
    <location>
        <begin position="301"/>
        <end position="362"/>
    </location>
</feature>
<gene>
    <name evidence="3" type="ORF">LIN78_12450</name>
</gene>
<dbReference type="InterPro" id="IPR013693">
    <property type="entry name" value="SpoIID/LytB_N"/>
</dbReference>
<evidence type="ECO:0000313" key="3">
    <source>
        <dbReference type="EMBL" id="MCB6184356.1"/>
    </source>
</evidence>
<feature type="domain" description="DUF2300" evidence="2">
    <location>
        <begin position="401"/>
        <end position="519"/>
    </location>
</feature>
<name>A0ABS8D852_9NEIS</name>
<keyword evidence="4" id="KW-1185">Reference proteome</keyword>
<dbReference type="Pfam" id="PF10062">
    <property type="entry name" value="DUF2300"/>
    <property type="match status" value="2"/>
</dbReference>
<dbReference type="InterPro" id="IPR018748">
    <property type="entry name" value="DUF2300_secreted"/>
</dbReference>
<organism evidence="3 4">
    <name type="scientific">Leeia speluncae</name>
    <dbReference type="NCBI Taxonomy" id="2884804"/>
    <lineage>
        <taxon>Bacteria</taxon>
        <taxon>Pseudomonadati</taxon>
        <taxon>Pseudomonadota</taxon>
        <taxon>Betaproteobacteria</taxon>
        <taxon>Neisseriales</taxon>
        <taxon>Leeiaceae</taxon>
        <taxon>Leeia</taxon>
    </lineage>
</organism>
<dbReference type="EMBL" id="JAJBZT010000006">
    <property type="protein sequence ID" value="MCB6184356.1"/>
    <property type="molecule type" value="Genomic_DNA"/>
</dbReference>
<dbReference type="SUPFAM" id="SSF56601">
    <property type="entry name" value="beta-lactamase/transpeptidase-like"/>
    <property type="match status" value="1"/>
</dbReference>
<comment type="caution">
    <text evidence="3">The sequence shown here is derived from an EMBL/GenBank/DDBJ whole genome shotgun (WGS) entry which is preliminary data.</text>
</comment>
<evidence type="ECO:0000313" key="4">
    <source>
        <dbReference type="Proteomes" id="UP001165395"/>
    </source>
</evidence>